<comment type="subcellular location">
    <subcellularLocation>
        <location evidence="5">Cell membrane</location>
        <topology evidence="5">Multi-pass membrane protein</topology>
    </subcellularLocation>
    <subcellularLocation>
        <location evidence="1">Endomembrane system</location>
        <topology evidence="1">Multi-pass membrane protein</topology>
    </subcellularLocation>
    <subcellularLocation>
        <location evidence="6">Membrane</location>
        <topology evidence="6">Multi-pass membrane protein</topology>
    </subcellularLocation>
</comment>
<dbReference type="GO" id="GO:0005886">
    <property type="term" value="C:plasma membrane"/>
    <property type="evidence" value="ECO:0007669"/>
    <property type="project" value="UniProtKB-SubCell"/>
</dbReference>
<feature type="transmembrane region" description="Helical" evidence="5">
    <location>
        <begin position="204"/>
        <end position="229"/>
    </location>
</feature>
<dbReference type="GO" id="GO:0042773">
    <property type="term" value="P:ATP synthesis coupled electron transport"/>
    <property type="evidence" value="ECO:0007669"/>
    <property type="project" value="InterPro"/>
</dbReference>
<keyword evidence="2 5" id="KW-0812">Transmembrane</keyword>
<keyword evidence="9" id="KW-1185">Reference proteome</keyword>
<dbReference type="Pfam" id="PF00361">
    <property type="entry name" value="Proton_antipo_M"/>
    <property type="match status" value="1"/>
</dbReference>
<name>A0A7W6CUS9_9HYPH</name>
<comment type="function">
    <text evidence="5">NDH-1 shuttles electrons from NADH, via FMN and iron-sulfur (Fe-S) centers, to quinones in the respiratory chain. The immediate electron acceptor for the enzyme in this species is believed to be ubiquinone. Couples the redox reaction to proton translocation (for every two electrons transferred, four hydrogen ions are translocated across the cytoplasmic membrane), and thus conserves the redox energy in a proton gradient.</text>
</comment>
<dbReference type="InterPro" id="IPR010096">
    <property type="entry name" value="NADH-Q_OxRdtase_suN/2"/>
</dbReference>
<protein>
    <recommendedName>
        <fullName evidence="5">NADH-quinone oxidoreductase subunit N</fullName>
        <ecNumber evidence="5">7.1.1.-</ecNumber>
    </recommendedName>
    <alternativeName>
        <fullName evidence="5">NADH dehydrogenase I subunit N</fullName>
    </alternativeName>
    <alternativeName>
        <fullName evidence="5">NDH-1 subunit N</fullName>
    </alternativeName>
</protein>
<comment type="similarity">
    <text evidence="5">Belongs to the complex I subunit 2 family.</text>
</comment>
<gene>
    <name evidence="5" type="primary">nuoN</name>
    <name evidence="8" type="ORF">GGQ67_001694</name>
</gene>
<keyword evidence="4 5" id="KW-0472">Membrane</keyword>
<feature type="transmembrane region" description="Helical" evidence="5">
    <location>
        <begin position="324"/>
        <end position="345"/>
    </location>
</feature>
<evidence type="ECO:0000313" key="9">
    <source>
        <dbReference type="Proteomes" id="UP000582090"/>
    </source>
</evidence>
<evidence type="ECO:0000256" key="2">
    <source>
        <dbReference type="ARBA" id="ARBA00022692"/>
    </source>
</evidence>
<feature type="transmembrane region" description="Helical" evidence="5">
    <location>
        <begin position="241"/>
        <end position="262"/>
    </location>
</feature>
<dbReference type="NCBIfam" id="TIGR01770">
    <property type="entry name" value="NDH_I_N"/>
    <property type="match status" value="1"/>
</dbReference>
<evidence type="ECO:0000313" key="8">
    <source>
        <dbReference type="EMBL" id="MBB3964055.1"/>
    </source>
</evidence>
<feature type="domain" description="NADH:quinone oxidoreductase/Mrp antiporter transmembrane" evidence="7">
    <location>
        <begin position="125"/>
        <end position="420"/>
    </location>
</feature>
<sequence length="481" mass="50919">MTSETLLASLHLSIPELILAIGALVLLMVGVFSGERSGRMVSVLAIILLAVAALWLVFAPSEGIAYGGVFLADGFGRFMKVTALVGSIVALFMSLGLAKENQLDKFEFPVLIVLCTLGILLMISANDLIALYLGLELQSLAIYVIAAINRDSVKSTEAGLKYFVLGALSSGMLLYGMSLVYGFTGQTQFAEIAQALTVEGTRSLGLIFGLVFILAGIAFKISAVPFHMWTPDVYEGAPTPVTAFLASAPKIAAMAMMTRIVISAFQPIMADWQQVVVFISIASMLLGSFAAIGQKNIKRLMAYSSIGHMGYALVGLAAGSQTGVSGVMLYMLIYMVMTLGSFAIIMSMRRKDGTVVENVADLAGLSTTNPMMATVLTILMFSLAGIPPLAGFFGKYFVFVAAIEAKLYALAIIGVLASVVGAYYYLRVIKLMWFDEATGEFARVSGSLRLVFGVSGLFVLAYVLIGGPIGGAAELAAATLF</sequence>
<dbReference type="PANTHER" id="PTHR22773">
    <property type="entry name" value="NADH DEHYDROGENASE"/>
    <property type="match status" value="1"/>
</dbReference>
<dbReference type="Proteomes" id="UP000582090">
    <property type="component" value="Unassembled WGS sequence"/>
</dbReference>
<evidence type="ECO:0000256" key="5">
    <source>
        <dbReference type="HAMAP-Rule" id="MF_00445"/>
    </source>
</evidence>
<dbReference type="EMBL" id="JACIDW010000003">
    <property type="protein sequence ID" value="MBB3964055.1"/>
    <property type="molecule type" value="Genomic_DNA"/>
</dbReference>
<dbReference type="GO" id="GO:0012505">
    <property type="term" value="C:endomembrane system"/>
    <property type="evidence" value="ECO:0007669"/>
    <property type="project" value="UniProtKB-SubCell"/>
</dbReference>
<dbReference type="GO" id="GO:0008137">
    <property type="term" value="F:NADH dehydrogenase (ubiquinone) activity"/>
    <property type="evidence" value="ECO:0007669"/>
    <property type="project" value="InterPro"/>
</dbReference>
<feature type="transmembrane region" description="Helical" evidence="5">
    <location>
        <begin position="160"/>
        <end position="184"/>
    </location>
</feature>
<comment type="subunit">
    <text evidence="5">NDH-1 is composed of 14 different subunits. Subunits NuoA, H, J, K, L, M, N constitute the membrane sector of the complex.</text>
</comment>
<comment type="caution">
    <text evidence="8">The sequence shown here is derived from an EMBL/GenBank/DDBJ whole genome shotgun (WGS) entry which is preliminary data.</text>
</comment>
<dbReference type="InterPro" id="IPR001750">
    <property type="entry name" value="ND/Mrp_TM"/>
</dbReference>
<evidence type="ECO:0000256" key="6">
    <source>
        <dbReference type="RuleBase" id="RU000320"/>
    </source>
</evidence>
<evidence type="ECO:0000256" key="1">
    <source>
        <dbReference type="ARBA" id="ARBA00004127"/>
    </source>
</evidence>
<dbReference type="RefSeq" id="WP_183899694.1">
    <property type="nucleotide sequence ID" value="NZ_JACIDW010000003.1"/>
</dbReference>
<dbReference type="HAMAP" id="MF_00445">
    <property type="entry name" value="NDH1_NuoN_1"/>
    <property type="match status" value="1"/>
</dbReference>
<dbReference type="GO" id="GO:0048038">
    <property type="term" value="F:quinone binding"/>
    <property type="evidence" value="ECO:0007669"/>
    <property type="project" value="UniProtKB-KW"/>
</dbReference>
<feature type="transmembrane region" description="Helical" evidence="5">
    <location>
        <begin position="12"/>
        <end position="33"/>
    </location>
</feature>
<keyword evidence="5" id="KW-0520">NAD</keyword>
<feature type="transmembrane region" description="Helical" evidence="5">
    <location>
        <begin position="375"/>
        <end position="401"/>
    </location>
</feature>
<accession>A0A7W6CUS9</accession>
<keyword evidence="5" id="KW-1278">Translocase</keyword>
<evidence type="ECO:0000256" key="3">
    <source>
        <dbReference type="ARBA" id="ARBA00022989"/>
    </source>
</evidence>
<proteinExistence type="inferred from homology"/>
<reference evidence="8 9" key="1">
    <citation type="submission" date="2020-08" db="EMBL/GenBank/DDBJ databases">
        <title>Genomic Encyclopedia of Type Strains, Phase IV (KMG-IV): sequencing the most valuable type-strain genomes for metagenomic binning, comparative biology and taxonomic classification.</title>
        <authorList>
            <person name="Goeker M."/>
        </authorList>
    </citation>
    <scope>NUCLEOTIDE SEQUENCE [LARGE SCALE GENOMIC DNA]</scope>
    <source>
        <strain evidence="8 9">DSM 26575</strain>
    </source>
</reference>
<keyword evidence="5" id="KW-0813">Transport</keyword>
<feature type="transmembrane region" description="Helical" evidence="5">
    <location>
        <begin position="447"/>
        <end position="465"/>
    </location>
</feature>
<dbReference type="NCBIfam" id="NF004440">
    <property type="entry name" value="PRK05777.1-3"/>
    <property type="match status" value="1"/>
</dbReference>
<evidence type="ECO:0000259" key="7">
    <source>
        <dbReference type="Pfam" id="PF00361"/>
    </source>
</evidence>
<feature type="transmembrane region" description="Helical" evidence="5">
    <location>
        <begin position="274"/>
        <end position="293"/>
    </location>
</feature>
<dbReference type="AlphaFoldDB" id="A0A7W6CUS9"/>
<comment type="catalytic activity">
    <reaction evidence="5">
        <text>a quinone + NADH + 5 H(+)(in) = a quinol + NAD(+) + 4 H(+)(out)</text>
        <dbReference type="Rhea" id="RHEA:57888"/>
        <dbReference type="ChEBI" id="CHEBI:15378"/>
        <dbReference type="ChEBI" id="CHEBI:24646"/>
        <dbReference type="ChEBI" id="CHEBI:57540"/>
        <dbReference type="ChEBI" id="CHEBI:57945"/>
        <dbReference type="ChEBI" id="CHEBI:132124"/>
    </reaction>
</comment>
<keyword evidence="3 5" id="KW-1133">Transmembrane helix</keyword>
<feature type="transmembrane region" description="Helical" evidence="5">
    <location>
        <begin position="407"/>
        <end position="426"/>
    </location>
</feature>
<organism evidence="8 9">
    <name type="scientific">Rhizobium metallidurans</name>
    <dbReference type="NCBI Taxonomy" id="1265931"/>
    <lineage>
        <taxon>Bacteria</taxon>
        <taxon>Pseudomonadati</taxon>
        <taxon>Pseudomonadota</taxon>
        <taxon>Alphaproteobacteria</taxon>
        <taxon>Hyphomicrobiales</taxon>
        <taxon>Rhizobiaceae</taxon>
        <taxon>Rhizobium/Agrobacterium group</taxon>
        <taxon>Rhizobium</taxon>
    </lineage>
</organism>
<keyword evidence="5" id="KW-0874">Quinone</keyword>
<dbReference type="EC" id="7.1.1.-" evidence="5"/>
<feature type="transmembrane region" description="Helical" evidence="5">
    <location>
        <begin position="106"/>
        <end position="123"/>
    </location>
</feature>
<feature type="transmembrane region" description="Helical" evidence="5">
    <location>
        <begin position="40"/>
        <end position="58"/>
    </location>
</feature>
<keyword evidence="5" id="KW-1003">Cell membrane</keyword>
<feature type="transmembrane region" description="Helical" evidence="5">
    <location>
        <begin position="78"/>
        <end position="97"/>
    </location>
</feature>
<evidence type="ECO:0000256" key="4">
    <source>
        <dbReference type="ARBA" id="ARBA00023136"/>
    </source>
</evidence>
<dbReference type="GO" id="GO:0050136">
    <property type="term" value="F:NADH dehydrogenase (quinone) (non-electrogenic) activity"/>
    <property type="evidence" value="ECO:0007669"/>
    <property type="project" value="UniProtKB-UniRule"/>
</dbReference>
<keyword evidence="5" id="KW-0830">Ubiquinone</keyword>